<name>A0ACC3THZ7_9ASCO</name>
<comment type="caution">
    <text evidence="1">The sequence shown here is derived from an EMBL/GenBank/DDBJ whole genome shotgun (WGS) entry which is preliminary data.</text>
</comment>
<keyword evidence="2" id="KW-1185">Reference proteome</keyword>
<sequence>MDISESRKIWSGHYLNHWAIQISLIERTYSANIKPGILRVADKNKIVDGNGALSSFAELLSKKTIVFTNVPRSLGGWMMMENFMNGFPGREMQIRKALGKVLGPEKSSFFFNKFLEYFFMDEDAVFLRTPGLNSLRVPFNYRHLEDDMNPFVVLPEGFKHIDRIVDICARHGIYVLLDLHSAPGGQSQDWHCDDPIGYAAFWDQKPFQDRIVNPWRTIAARLTLTIWLDGNTFAMDFSGFTKVIPNTVYAIHDYCGYGIPNRIGRYQGKPEQDRYIRSMYDRKVEFMKEHNVPIWNGSSTDSDMDALHSLT</sequence>
<evidence type="ECO:0000313" key="1">
    <source>
        <dbReference type="EMBL" id="KAK9320748.1"/>
    </source>
</evidence>
<organism evidence="1 2">
    <name type="scientific">Lipomyces orientalis</name>
    <dbReference type="NCBI Taxonomy" id="1233043"/>
    <lineage>
        <taxon>Eukaryota</taxon>
        <taxon>Fungi</taxon>
        <taxon>Dikarya</taxon>
        <taxon>Ascomycota</taxon>
        <taxon>Saccharomycotina</taxon>
        <taxon>Lipomycetes</taxon>
        <taxon>Lipomycetales</taxon>
        <taxon>Lipomycetaceae</taxon>
        <taxon>Lipomyces</taxon>
    </lineage>
</organism>
<proteinExistence type="predicted"/>
<accession>A0ACC3THZ7</accession>
<dbReference type="EMBL" id="MU970117">
    <property type="protein sequence ID" value="KAK9320748.1"/>
    <property type="molecule type" value="Genomic_DNA"/>
</dbReference>
<evidence type="ECO:0000313" key="2">
    <source>
        <dbReference type="Proteomes" id="UP001489719"/>
    </source>
</evidence>
<dbReference type="Proteomes" id="UP001489719">
    <property type="component" value="Unassembled WGS sequence"/>
</dbReference>
<reference evidence="2" key="1">
    <citation type="journal article" date="2024" name="Front. Bioeng. Biotechnol.">
        <title>Genome-scale model development and genomic sequencing of the oleaginous clade Lipomyces.</title>
        <authorList>
            <person name="Czajka J.J."/>
            <person name="Han Y."/>
            <person name="Kim J."/>
            <person name="Mondo S.J."/>
            <person name="Hofstad B.A."/>
            <person name="Robles A."/>
            <person name="Haridas S."/>
            <person name="Riley R."/>
            <person name="LaButti K."/>
            <person name="Pangilinan J."/>
            <person name="Andreopoulos W."/>
            <person name="Lipzen A."/>
            <person name="Yan J."/>
            <person name="Wang M."/>
            <person name="Ng V."/>
            <person name="Grigoriev I.V."/>
            <person name="Spatafora J.W."/>
            <person name="Magnuson J.K."/>
            <person name="Baker S.E."/>
            <person name="Pomraning K.R."/>
        </authorList>
    </citation>
    <scope>NUCLEOTIDE SEQUENCE [LARGE SCALE GENOMIC DNA]</scope>
    <source>
        <strain evidence="2">CBS 10300</strain>
    </source>
</reference>
<keyword evidence="1" id="KW-0378">Hydrolase</keyword>
<protein>
    <submittedName>
        <fullName evidence="1">Glycoside hydrolase superfamily</fullName>
    </submittedName>
</protein>
<gene>
    <name evidence="1" type="ORF">V1517DRAFT_309523</name>
</gene>